<comment type="caution">
    <text evidence="1">The sequence shown here is derived from an EMBL/GenBank/DDBJ whole genome shotgun (WGS) entry which is preliminary data.</text>
</comment>
<keyword evidence="2" id="KW-1185">Reference proteome</keyword>
<accession>A0A9J5WJ87</accession>
<dbReference type="Proteomes" id="UP000824120">
    <property type="component" value="Chromosome 11"/>
</dbReference>
<organism evidence="1 2">
    <name type="scientific">Solanum commersonii</name>
    <name type="common">Commerson's wild potato</name>
    <name type="synonym">Commerson's nightshade</name>
    <dbReference type="NCBI Taxonomy" id="4109"/>
    <lineage>
        <taxon>Eukaryota</taxon>
        <taxon>Viridiplantae</taxon>
        <taxon>Streptophyta</taxon>
        <taxon>Embryophyta</taxon>
        <taxon>Tracheophyta</taxon>
        <taxon>Spermatophyta</taxon>
        <taxon>Magnoliopsida</taxon>
        <taxon>eudicotyledons</taxon>
        <taxon>Gunneridae</taxon>
        <taxon>Pentapetalae</taxon>
        <taxon>asterids</taxon>
        <taxon>lamiids</taxon>
        <taxon>Solanales</taxon>
        <taxon>Solanaceae</taxon>
        <taxon>Solanoideae</taxon>
        <taxon>Solaneae</taxon>
        <taxon>Solanum</taxon>
    </lineage>
</organism>
<sequence>MARLSFMTSRPTQILHIHQMIHETATISLVDCRGEKGALVTEPMDEDNDISSIFDVGKAPAAHSGMSRYICSCRGSSCLVTSLCPLN</sequence>
<name>A0A9J5WJ87_SOLCO</name>
<dbReference type="OrthoDB" id="1314446at2759"/>
<proteinExistence type="predicted"/>
<dbReference type="EMBL" id="JACXVP010000011">
    <property type="protein sequence ID" value="KAG5575343.1"/>
    <property type="molecule type" value="Genomic_DNA"/>
</dbReference>
<protein>
    <submittedName>
        <fullName evidence="1">Uncharacterized protein</fullName>
    </submittedName>
</protein>
<reference evidence="1 2" key="1">
    <citation type="submission" date="2020-09" db="EMBL/GenBank/DDBJ databases">
        <title>De no assembly of potato wild relative species, Solanum commersonii.</title>
        <authorList>
            <person name="Cho K."/>
        </authorList>
    </citation>
    <scope>NUCLEOTIDE SEQUENCE [LARGE SCALE GENOMIC DNA]</scope>
    <source>
        <strain evidence="1">LZ3.2</strain>
        <tissue evidence="1">Leaf</tissue>
    </source>
</reference>
<evidence type="ECO:0000313" key="2">
    <source>
        <dbReference type="Proteomes" id="UP000824120"/>
    </source>
</evidence>
<evidence type="ECO:0000313" key="1">
    <source>
        <dbReference type="EMBL" id="KAG5575343.1"/>
    </source>
</evidence>
<gene>
    <name evidence="1" type="ORF">H5410_055477</name>
</gene>
<dbReference type="AlphaFoldDB" id="A0A9J5WJ87"/>